<dbReference type="SMART" id="SM00184">
    <property type="entry name" value="RING"/>
    <property type="match status" value="1"/>
</dbReference>
<protein>
    <submittedName>
        <fullName evidence="7">Uncharacterized protein</fullName>
    </submittedName>
</protein>
<sequence>MDSLTSLNQHTSYSRTLELEKDLLHCSVCFEKYDLRIRAPKTLSCLHTFCQSCLQNIADVDSYPKCPSCRREFPNGTRVEDFPVDHRVGQIMEYLSQKFKDVQNGCLKHENEHLNFFCKKCRTAVCRDCTVLEHKGGHEIVSISTALSEHSKQFDDTEEATNQTLDALATKTRKYDAELETMAETEENLLEEIQSKFRDYRAYLDERESSLIRDMRKHVEEQKVILNAHRDFTATKSTQLREDLDKSRKFRESLLVRHVFASFKDLKDVEECFVEVAKPDGDEIFKRFTFRAANEEDFLCNITELGVIITEE</sequence>
<dbReference type="SMART" id="SM00336">
    <property type="entry name" value="BBOX"/>
    <property type="match status" value="1"/>
</dbReference>
<dbReference type="InterPro" id="IPR047153">
    <property type="entry name" value="TRIM45/56/19-like"/>
</dbReference>
<dbReference type="InterPro" id="IPR000315">
    <property type="entry name" value="Znf_B-box"/>
</dbReference>
<dbReference type="PROSITE" id="PS50119">
    <property type="entry name" value="ZF_BBOX"/>
    <property type="match status" value="1"/>
</dbReference>
<dbReference type="Pfam" id="PF00643">
    <property type="entry name" value="zf-B_box"/>
    <property type="match status" value="1"/>
</dbReference>
<accession>A0AAV2IEE5</accession>
<keyword evidence="1" id="KW-0479">Metal-binding</keyword>
<evidence type="ECO:0000259" key="6">
    <source>
        <dbReference type="PROSITE" id="PS50119"/>
    </source>
</evidence>
<dbReference type="InterPro" id="IPR001841">
    <property type="entry name" value="Znf_RING"/>
</dbReference>
<dbReference type="SUPFAM" id="SSF57845">
    <property type="entry name" value="B-box zinc-binding domain"/>
    <property type="match status" value="1"/>
</dbReference>
<evidence type="ECO:0000256" key="3">
    <source>
        <dbReference type="ARBA" id="ARBA00022833"/>
    </source>
</evidence>
<evidence type="ECO:0000256" key="4">
    <source>
        <dbReference type="PROSITE-ProRule" id="PRU00024"/>
    </source>
</evidence>
<proteinExistence type="predicted"/>
<dbReference type="AlphaFoldDB" id="A0AAV2IEE5"/>
<name>A0AAV2IEE5_LYMST</name>
<dbReference type="InterPro" id="IPR017907">
    <property type="entry name" value="Znf_RING_CS"/>
</dbReference>
<keyword evidence="8" id="KW-1185">Reference proteome</keyword>
<evidence type="ECO:0000313" key="7">
    <source>
        <dbReference type="EMBL" id="CAL1543072.1"/>
    </source>
</evidence>
<dbReference type="PROSITE" id="PS50089">
    <property type="entry name" value="ZF_RING_2"/>
    <property type="match status" value="1"/>
</dbReference>
<dbReference type="Gene3D" id="3.30.160.60">
    <property type="entry name" value="Classic Zinc Finger"/>
    <property type="match status" value="1"/>
</dbReference>
<reference evidence="7 8" key="1">
    <citation type="submission" date="2024-04" db="EMBL/GenBank/DDBJ databases">
        <authorList>
            <consortium name="Genoscope - CEA"/>
            <person name="William W."/>
        </authorList>
    </citation>
    <scope>NUCLEOTIDE SEQUENCE [LARGE SCALE GENOMIC DNA]</scope>
</reference>
<gene>
    <name evidence="7" type="ORF">GSLYS_00016606001</name>
</gene>
<keyword evidence="3" id="KW-0862">Zinc</keyword>
<organism evidence="7 8">
    <name type="scientific">Lymnaea stagnalis</name>
    <name type="common">Great pond snail</name>
    <name type="synonym">Helix stagnalis</name>
    <dbReference type="NCBI Taxonomy" id="6523"/>
    <lineage>
        <taxon>Eukaryota</taxon>
        <taxon>Metazoa</taxon>
        <taxon>Spiralia</taxon>
        <taxon>Lophotrochozoa</taxon>
        <taxon>Mollusca</taxon>
        <taxon>Gastropoda</taxon>
        <taxon>Heterobranchia</taxon>
        <taxon>Euthyneura</taxon>
        <taxon>Panpulmonata</taxon>
        <taxon>Hygrophila</taxon>
        <taxon>Lymnaeoidea</taxon>
        <taxon>Lymnaeidae</taxon>
        <taxon>Lymnaea</taxon>
    </lineage>
</organism>
<dbReference type="InterPro" id="IPR013083">
    <property type="entry name" value="Znf_RING/FYVE/PHD"/>
</dbReference>
<dbReference type="Gene3D" id="3.30.40.10">
    <property type="entry name" value="Zinc/RING finger domain, C3HC4 (zinc finger)"/>
    <property type="match status" value="1"/>
</dbReference>
<dbReference type="EMBL" id="CAXITT010000523">
    <property type="protein sequence ID" value="CAL1543072.1"/>
    <property type="molecule type" value="Genomic_DNA"/>
</dbReference>
<evidence type="ECO:0000256" key="1">
    <source>
        <dbReference type="ARBA" id="ARBA00022723"/>
    </source>
</evidence>
<feature type="domain" description="B box-type" evidence="6">
    <location>
        <begin position="106"/>
        <end position="143"/>
    </location>
</feature>
<keyword evidence="2 4" id="KW-0863">Zinc-finger</keyword>
<dbReference type="PANTHER" id="PTHR25462">
    <property type="entry name" value="BONUS, ISOFORM C-RELATED"/>
    <property type="match status" value="1"/>
</dbReference>
<dbReference type="GO" id="GO:0008270">
    <property type="term" value="F:zinc ion binding"/>
    <property type="evidence" value="ECO:0007669"/>
    <property type="project" value="UniProtKB-KW"/>
</dbReference>
<evidence type="ECO:0000313" key="8">
    <source>
        <dbReference type="Proteomes" id="UP001497497"/>
    </source>
</evidence>
<evidence type="ECO:0000256" key="2">
    <source>
        <dbReference type="ARBA" id="ARBA00022771"/>
    </source>
</evidence>
<dbReference type="PROSITE" id="PS00518">
    <property type="entry name" value="ZF_RING_1"/>
    <property type="match status" value="1"/>
</dbReference>
<comment type="caution">
    <text evidence="7">The sequence shown here is derived from an EMBL/GenBank/DDBJ whole genome shotgun (WGS) entry which is preliminary data.</text>
</comment>
<feature type="domain" description="RING-type" evidence="5">
    <location>
        <begin position="26"/>
        <end position="70"/>
    </location>
</feature>
<dbReference type="PANTHER" id="PTHR25462:SF296">
    <property type="entry name" value="MEIOTIC P26, ISOFORM F"/>
    <property type="match status" value="1"/>
</dbReference>
<evidence type="ECO:0000259" key="5">
    <source>
        <dbReference type="PROSITE" id="PS50089"/>
    </source>
</evidence>
<dbReference type="Pfam" id="PF14634">
    <property type="entry name" value="zf-RING_5"/>
    <property type="match status" value="1"/>
</dbReference>
<dbReference type="Proteomes" id="UP001497497">
    <property type="component" value="Unassembled WGS sequence"/>
</dbReference>
<dbReference type="SUPFAM" id="SSF57850">
    <property type="entry name" value="RING/U-box"/>
    <property type="match status" value="1"/>
</dbReference>